<sequence>MCLTGPNYSIRVLDVVVSREHEDIYPEQVFSGKKEHVHLFKKTTIHTF</sequence>
<reference evidence="1" key="2">
    <citation type="journal article" date="2015" name="Fish Shellfish Immunol.">
        <title>Early steps in the European eel (Anguilla anguilla)-Vibrio vulnificus interaction in the gills: Role of the RtxA13 toxin.</title>
        <authorList>
            <person name="Callol A."/>
            <person name="Pajuelo D."/>
            <person name="Ebbesson L."/>
            <person name="Teles M."/>
            <person name="MacKenzie S."/>
            <person name="Amaro C."/>
        </authorList>
    </citation>
    <scope>NUCLEOTIDE SEQUENCE</scope>
</reference>
<dbReference type="AlphaFoldDB" id="A0A0E9U1V8"/>
<proteinExistence type="predicted"/>
<protein>
    <submittedName>
        <fullName evidence="1">Uncharacterized protein</fullName>
    </submittedName>
</protein>
<evidence type="ECO:0000313" key="1">
    <source>
        <dbReference type="EMBL" id="JAH59874.1"/>
    </source>
</evidence>
<name>A0A0E9U1V8_ANGAN</name>
<dbReference type="EMBL" id="GBXM01048703">
    <property type="protein sequence ID" value="JAH59874.1"/>
    <property type="molecule type" value="Transcribed_RNA"/>
</dbReference>
<organism evidence="1">
    <name type="scientific">Anguilla anguilla</name>
    <name type="common">European freshwater eel</name>
    <name type="synonym">Muraena anguilla</name>
    <dbReference type="NCBI Taxonomy" id="7936"/>
    <lineage>
        <taxon>Eukaryota</taxon>
        <taxon>Metazoa</taxon>
        <taxon>Chordata</taxon>
        <taxon>Craniata</taxon>
        <taxon>Vertebrata</taxon>
        <taxon>Euteleostomi</taxon>
        <taxon>Actinopterygii</taxon>
        <taxon>Neopterygii</taxon>
        <taxon>Teleostei</taxon>
        <taxon>Anguilliformes</taxon>
        <taxon>Anguillidae</taxon>
        <taxon>Anguilla</taxon>
    </lineage>
</organism>
<reference evidence="1" key="1">
    <citation type="submission" date="2014-11" db="EMBL/GenBank/DDBJ databases">
        <authorList>
            <person name="Amaro Gonzalez C."/>
        </authorList>
    </citation>
    <scope>NUCLEOTIDE SEQUENCE</scope>
</reference>
<accession>A0A0E9U1V8</accession>